<gene>
    <name evidence="1" type="ORF">C465_02156</name>
</gene>
<dbReference type="AlphaFoldDB" id="M0EZ98"/>
<dbReference type="EMBL" id="AOJM01000025">
    <property type="protein sequence ID" value="ELZ52217.1"/>
    <property type="molecule type" value="Genomic_DNA"/>
</dbReference>
<sequence length="98" mass="11238">MDLEIPEPIFPRSRTDRRTTAEGKFIEFGLCSCYIDWGLISPSWIHINKISNVIELIFQFLMEAAGDGNELIIKSRPSVFGIILTVKDILRAFEQHVE</sequence>
<evidence type="ECO:0000313" key="2">
    <source>
        <dbReference type="Proteomes" id="UP000011526"/>
    </source>
</evidence>
<name>M0EZ98_9EURY</name>
<evidence type="ECO:0000313" key="1">
    <source>
        <dbReference type="EMBL" id="ELZ52217.1"/>
    </source>
</evidence>
<comment type="caution">
    <text evidence="1">The sequence shown here is derived from an EMBL/GenBank/DDBJ whole genome shotgun (WGS) entry which is preliminary data.</text>
</comment>
<protein>
    <submittedName>
        <fullName evidence="1">Uncharacterized protein</fullName>
    </submittedName>
</protein>
<organism evidence="1 2">
    <name type="scientific">Halorubrum distributum JCM 9100</name>
    <dbReference type="NCBI Taxonomy" id="1227467"/>
    <lineage>
        <taxon>Archaea</taxon>
        <taxon>Methanobacteriati</taxon>
        <taxon>Methanobacteriota</taxon>
        <taxon>Stenosarchaea group</taxon>
        <taxon>Halobacteria</taxon>
        <taxon>Halobacteriales</taxon>
        <taxon>Haloferacaceae</taxon>
        <taxon>Halorubrum</taxon>
        <taxon>Halorubrum distributum group</taxon>
    </lineage>
</organism>
<reference evidence="1 2" key="1">
    <citation type="journal article" date="2014" name="PLoS Genet.">
        <title>Phylogenetically driven sequencing of extremely halophilic archaea reveals strategies for static and dynamic osmo-response.</title>
        <authorList>
            <person name="Becker E.A."/>
            <person name="Seitzer P.M."/>
            <person name="Tritt A."/>
            <person name="Larsen D."/>
            <person name="Krusor M."/>
            <person name="Yao A.I."/>
            <person name="Wu D."/>
            <person name="Madern D."/>
            <person name="Eisen J.A."/>
            <person name="Darling A.E."/>
            <person name="Facciotti M.T."/>
        </authorList>
    </citation>
    <scope>NUCLEOTIDE SEQUENCE [LARGE SCALE GENOMIC DNA]</scope>
    <source>
        <strain evidence="1 2">JCM 9100</strain>
    </source>
</reference>
<accession>M0EZ98</accession>
<proteinExistence type="predicted"/>
<keyword evidence="2" id="KW-1185">Reference proteome</keyword>
<dbReference type="Proteomes" id="UP000011526">
    <property type="component" value="Unassembled WGS sequence"/>
</dbReference>